<feature type="region of interest" description="Disordered" evidence="2">
    <location>
        <begin position="214"/>
        <end position="259"/>
    </location>
</feature>
<feature type="compositionally biased region" description="Polar residues" evidence="2">
    <location>
        <begin position="275"/>
        <end position="284"/>
    </location>
</feature>
<evidence type="ECO:0000313" key="4">
    <source>
        <dbReference type="Proteomes" id="UP000565441"/>
    </source>
</evidence>
<accession>A0A8H5LWM1</accession>
<dbReference type="EMBL" id="JAACJP010000041">
    <property type="protein sequence ID" value="KAF5372755.1"/>
    <property type="molecule type" value="Genomic_DNA"/>
</dbReference>
<dbReference type="Gene3D" id="1.10.150.130">
    <property type="match status" value="1"/>
</dbReference>
<reference evidence="3 4" key="1">
    <citation type="journal article" date="2020" name="ISME J.">
        <title>Uncovering the hidden diversity of litter-decomposition mechanisms in mushroom-forming fungi.</title>
        <authorList>
            <person name="Floudas D."/>
            <person name="Bentzer J."/>
            <person name="Ahren D."/>
            <person name="Johansson T."/>
            <person name="Persson P."/>
            <person name="Tunlid A."/>
        </authorList>
    </citation>
    <scope>NUCLEOTIDE SEQUENCE [LARGE SCALE GENOMIC DNA]</scope>
    <source>
        <strain evidence="3 4">CBS 661.87</strain>
    </source>
</reference>
<dbReference type="AlphaFoldDB" id="A0A8H5LWM1"/>
<dbReference type="InterPro" id="IPR052055">
    <property type="entry name" value="Hepadnavirus_pol/RT"/>
</dbReference>
<dbReference type="PANTHER" id="PTHR33050">
    <property type="entry name" value="REVERSE TRANSCRIPTASE DOMAIN-CONTAINING PROTEIN"/>
    <property type="match status" value="1"/>
</dbReference>
<protein>
    <submittedName>
        <fullName evidence="3">Uncharacterized protein</fullName>
    </submittedName>
</protein>
<keyword evidence="1" id="KW-0238">DNA-binding</keyword>
<dbReference type="SUPFAM" id="SSF47823">
    <property type="entry name" value="lambda integrase-like, N-terminal domain"/>
    <property type="match status" value="1"/>
</dbReference>
<feature type="region of interest" description="Disordered" evidence="2">
    <location>
        <begin position="268"/>
        <end position="287"/>
    </location>
</feature>
<name>A0A8H5LWM1_9AGAR</name>
<dbReference type="GO" id="GO:0003677">
    <property type="term" value="F:DNA binding"/>
    <property type="evidence" value="ECO:0007669"/>
    <property type="project" value="UniProtKB-KW"/>
</dbReference>
<feature type="compositionally biased region" description="Pro residues" evidence="2">
    <location>
        <begin position="222"/>
        <end position="231"/>
    </location>
</feature>
<evidence type="ECO:0000256" key="1">
    <source>
        <dbReference type="ARBA" id="ARBA00023125"/>
    </source>
</evidence>
<comment type="caution">
    <text evidence="3">The sequence shown here is derived from an EMBL/GenBank/DDBJ whole genome shotgun (WGS) entry which is preliminary data.</text>
</comment>
<dbReference type="InterPro" id="IPR010998">
    <property type="entry name" value="Integrase_recombinase_N"/>
</dbReference>
<evidence type="ECO:0000256" key="2">
    <source>
        <dbReference type="SAM" id="MobiDB-lite"/>
    </source>
</evidence>
<evidence type="ECO:0000313" key="3">
    <source>
        <dbReference type="EMBL" id="KAF5372755.1"/>
    </source>
</evidence>
<gene>
    <name evidence="3" type="ORF">D9615_010129</name>
</gene>
<dbReference type="Proteomes" id="UP000565441">
    <property type="component" value="Unassembled WGS sequence"/>
</dbReference>
<keyword evidence="4" id="KW-1185">Reference proteome</keyword>
<sequence>MSGYKANNFVTHHLSDSVVHTLRWWFDKLNNPSGSRHLLPITKIAQVDVFVDASTSWGLGIIIGDYWHALKLVENWKQPNHDICWLEAVAVELAISFLAQLGFSNTHVLIHSDNFGAIGAHHKHRSPNLPINLCTRRTYTILIQHLIVPSFPTRSRVECRVPQDLIFRAFLTCRANSSPSSMPDHAPRPASYEAVDVGFGVFAMRKLPPRIPMLEKTTPSPSTLPSPPTPPFTNLESMPHPPRTTSITLAPGVSVMPSSPRRLAADALPHRSAKPPSSANTYQPSPYRPLVPADQRLLLWTAPQSTVAQNDINSQIPADFQPLLYTRFLDSLSDSTRQSYGAGLLHFTQFCDRLRIPEDQRMPASDLLISAFIADASGSHSGNCIRNWLNGLRSWHILNRAPWHGQDPWVLPYRQTADKLALLPLNIFSPSVKISI</sequence>
<proteinExistence type="predicted"/>
<dbReference type="OrthoDB" id="2506773at2759"/>
<organism evidence="3 4">
    <name type="scientific">Tricholomella constricta</name>
    <dbReference type="NCBI Taxonomy" id="117010"/>
    <lineage>
        <taxon>Eukaryota</taxon>
        <taxon>Fungi</taxon>
        <taxon>Dikarya</taxon>
        <taxon>Basidiomycota</taxon>
        <taxon>Agaricomycotina</taxon>
        <taxon>Agaricomycetes</taxon>
        <taxon>Agaricomycetidae</taxon>
        <taxon>Agaricales</taxon>
        <taxon>Tricholomatineae</taxon>
        <taxon>Lyophyllaceae</taxon>
        <taxon>Tricholomella</taxon>
    </lineage>
</organism>
<dbReference type="PANTHER" id="PTHR33050:SF7">
    <property type="entry name" value="RIBONUCLEASE H"/>
    <property type="match status" value="1"/>
</dbReference>